<accession>A0A934TQH8</accession>
<evidence type="ECO:0000256" key="1">
    <source>
        <dbReference type="SAM" id="Phobius"/>
    </source>
</evidence>
<reference evidence="2" key="2">
    <citation type="submission" date="2021-01" db="EMBL/GenBank/DDBJ databases">
        <authorList>
            <person name="Kang M."/>
        </authorList>
    </citation>
    <scope>NUCLEOTIDE SEQUENCE</scope>
    <source>
        <strain evidence="2">KACC 17527</strain>
    </source>
</reference>
<evidence type="ECO:0000313" key="2">
    <source>
        <dbReference type="EMBL" id="MBK6005639.1"/>
    </source>
</evidence>
<keyword evidence="1" id="KW-0812">Transmembrane</keyword>
<dbReference type="EMBL" id="JAEPWM010000002">
    <property type="protein sequence ID" value="MBK6005639.1"/>
    <property type="molecule type" value="Genomic_DNA"/>
</dbReference>
<dbReference type="AlphaFoldDB" id="A0A934TQH8"/>
<keyword evidence="1" id="KW-0472">Membrane</keyword>
<organism evidence="2 3">
    <name type="scientific">Ramlibacter ginsenosidimutans</name>
    <dbReference type="NCBI Taxonomy" id="502333"/>
    <lineage>
        <taxon>Bacteria</taxon>
        <taxon>Pseudomonadati</taxon>
        <taxon>Pseudomonadota</taxon>
        <taxon>Betaproteobacteria</taxon>
        <taxon>Burkholderiales</taxon>
        <taxon>Comamonadaceae</taxon>
        <taxon>Ramlibacter</taxon>
    </lineage>
</organism>
<dbReference type="Proteomes" id="UP000630528">
    <property type="component" value="Unassembled WGS sequence"/>
</dbReference>
<protein>
    <submittedName>
        <fullName evidence="2">Uncharacterized protein</fullName>
    </submittedName>
</protein>
<comment type="caution">
    <text evidence="2">The sequence shown here is derived from an EMBL/GenBank/DDBJ whole genome shotgun (WGS) entry which is preliminary data.</text>
</comment>
<name>A0A934TQH8_9BURK</name>
<evidence type="ECO:0000313" key="3">
    <source>
        <dbReference type="Proteomes" id="UP000630528"/>
    </source>
</evidence>
<keyword evidence="1" id="KW-1133">Transmembrane helix</keyword>
<keyword evidence="3" id="KW-1185">Reference proteome</keyword>
<feature type="transmembrane region" description="Helical" evidence="1">
    <location>
        <begin position="6"/>
        <end position="26"/>
    </location>
</feature>
<gene>
    <name evidence="2" type="ORF">JJB11_05995</name>
</gene>
<dbReference type="RefSeq" id="WP_201167137.1">
    <property type="nucleotide sequence ID" value="NZ_JAEPWM010000002.1"/>
</dbReference>
<sequence length="234" mass="25540">MHVDLTGLSALGGAGSAFIAAISYWWKTAHERRRATRTALFYLLELHHVLSRVRSASSWLKSNLGPSLKGSLHSRGIELNEEEFAASLSEAIPAFEQFGRLQIENSVAGISEGLSRSLVDLAKEDPLLAFRLRGRDQLLLMPQQLNDFVSRRAAEASAPSSDSSNWSGPEEFFSNVSLEELENAIRATASRCDLSTRIRTRALLRSAAEQLGGIDAVAKRVTDEFAASVAAKKV</sequence>
<proteinExistence type="predicted"/>
<reference evidence="2" key="1">
    <citation type="journal article" date="2012" name="J. Microbiol. Biotechnol.">
        <title>Ramlibacter ginsenosidimutans sp. nov., with ginsenoside-converting activity.</title>
        <authorList>
            <person name="Wang L."/>
            <person name="An D.S."/>
            <person name="Kim S.G."/>
            <person name="Jin F.X."/>
            <person name="Kim S.C."/>
            <person name="Lee S.T."/>
            <person name="Im W.T."/>
        </authorList>
    </citation>
    <scope>NUCLEOTIDE SEQUENCE</scope>
    <source>
        <strain evidence="2">KACC 17527</strain>
    </source>
</reference>